<dbReference type="Proteomes" id="UP001375240">
    <property type="component" value="Unassembled WGS sequence"/>
</dbReference>
<dbReference type="AlphaFoldDB" id="A0AAV9V8H3"/>
<reference evidence="1 2" key="1">
    <citation type="submission" date="2019-10" db="EMBL/GenBank/DDBJ databases">
        <authorList>
            <person name="Palmer J.M."/>
        </authorList>
    </citation>
    <scope>NUCLEOTIDE SEQUENCE [LARGE SCALE GENOMIC DNA]</scope>
    <source>
        <strain evidence="1 2">TWF696</strain>
    </source>
</reference>
<dbReference type="EMBL" id="JAVHNQ010000002">
    <property type="protein sequence ID" value="KAK6355508.1"/>
    <property type="molecule type" value="Genomic_DNA"/>
</dbReference>
<organism evidence="1 2">
    <name type="scientific">Orbilia brochopaga</name>
    <dbReference type="NCBI Taxonomy" id="3140254"/>
    <lineage>
        <taxon>Eukaryota</taxon>
        <taxon>Fungi</taxon>
        <taxon>Dikarya</taxon>
        <taxon>Ascomycota</taxon>
        <taxon>Pezizomycotina</taxon>
        <taxon>Orbiliomycetes</taxon>
        <taxon>Orbiliales</taxon>
        <taxon>Orbiliaceae</taxon>
        <taxon>Orbilia</taxon>
    </lineage>
</organism>
<gene>
    <name evidence="1" type="ORF">TWF696_004607</name>
</gene>
<accession>A0AAV9V8H3</accession>
<keyword evidence="2" id="KW-1185">Reference proteome</keyword>
<evidence type="ECO:0000313" key="2">
    <source>
        <dbReference type="Proteomes" id="UP001375240"/>
    </source>
</evidence>
<name>A0AAV9V8H3_9PEZI</name>
<sequence>MRPPNWPNIVIASFTIVTVDAFWMRILWKNGENGQAVIDNFNDENPDPYKVSPTGRYPDGAYECSSLQSLTGLAGPEDPVPGIISVINSPRLGVYVHYLLFYENANCSNGPTMVLKFMLPASMANPSGDAFIFDFMERTLPPFRSWKQANPHNKMDKVIVRAFDSTLDSTSWPDHQSLMMLYIPDQGGIMRWRSIVDVTPAQPEYILTASDETIEASLARSLKNAYSDWWTREQAYQAEQAALNTDFASEEFNFVVQPFPMVGEKISSLMVGFEFIREHPNDPRAQELQYLMGVLGTNGGGQQGHPSLEHLQDLEEQLGDTGAGMGFEDMSWTSMDNWATDMRIGGDEIMQGNQDPQQPFDPDGA</sequence>
<evidence type="ECO:0000313" key="1">
    <source>
        <dbReference type="EMBL" id="KAK6355508.1"/>
    </source>
</evidence>
<proteinExistence type="predicted"/>
<comment type="caution">
    <text evidence="1">The sequence shown here is derived from an EMBL/GenBank/DDBJ whole genome shotgun (WGS) entry which is preliminary data.</text>
</comment>
<protein>
    <submittedName>
        <fullName evidence="1">Uncharacterized protein</fullName>
    </submittedName>
</protein>